<dbReference type="STRING" id="1073089.A0A1L9RBF2"/>
<dbReference type="InterPro" id="IPR018819">
    <property type="entry name" value="Nur1/Mug154"/>
</dbReference>
<keyword evidence="2 6" id="KW-0812">Transmembrane</keyword>
<dbReference type="PANTHER" id="PTHR28293:SF1">
    <property type="entry name" value="NUCLEAR RIM PROTEIN 1"/>
    <property type="match status" value="1"/>
</dbReference>
<dbReference type="GeneID" id="63749352"/>
<evidence type="ECO:0000256" key="3">
    <source>
        <dbReference type="ARBA" id="ARBA00022989"/>
    </source>
</evidence>
<feature type="transmembrane region" description="Helical" evidence="6">
    <location>
        <begin position="177"/>
        <end position="196"/>
    </location>
</feature>
<sequence>MPRLVRRRPLGERIKSYLNPLDFLLWLSEEIDTNDWDQFEKDWSFTLGLALNVIFLIARANSRPNGSKAVDDVFGDDGGVPWLSWFASFVVHLLVLFSASNSFYAFHRKRHYRMFEASINQAPATPSAQRVRVDSTPMAGSPLRYFANAISRSTESKVHPDAHRDVWEIAVWDPLPICLRIFCMFSPGHVLVYWLFLPTQLSDPRPSVTIVTTMFLTALLSIQMSFLCTSFKQQAKDSTLVHKEVLKEYDTKYVHPRTQPLMRDVGTQFSETNASQPGSDAKYNRVDPGTPTHVIRRGFTTSPNPNYVGHVDPEGISPRRQPMTTPSAPGYQQASMHTPSHLRDASPVVRAPTSMRQPQFRPTPSAPGDGGSLGVFSHANSPLRKSVSTNIDRRVQNNGLSPMKRQSSPLKRSSVPGGSSLTSSSSTPRLSQYSSRRDTGRF</sequence>
<comment type="subcellular location">
    <subcellularLocation>
        <location evidence="1">Endomembrane system</location>
        <topology evidence="1">Multi-pass membrane protein</topology>
    </subcellularLocation>
</comment>
<feature type="compositionally biased region" description="Polar residues" evidence="5">
    <location>
        <begin position="386"/>
        <end position="411"/>
    </location>
</feature>
<dbReference type="Pfam" id="PF10332">
    <property type="entry name" value="DUF2418"/>
    <property type="match status" value="1"/>
</dbReference>
<dbReference type="GO" id="GO:0007096">
    <property type="term" value="P:regulation of exit from mitosis"/>
    <property type="evidence" value="ECO:0007669"/>
    <property type="project" value="TreeGrafter"/>
</dbReference>
<keyword evidence="4 6" id="KW-0472">Membrane</keyword>
<dbReference type="Proteomes" id="UP000184383">
    <property type="component" value="Unassembled WGS sequence"/>
</dbReference>
<feature type="region of interest" description="Disordered" evidence="5">
    <location>
        <begin position="270"/>
        <end position="442"/>
    </location>
</feature>
<feature type="compositionally biased region" description="Low complexity" evidence="5">
    <location>
        <begin position="412"/>
        <end position="434"/>
    </location>
</feature>
<feature type="transmembrane region" description="Helical" evidence="6">
    <location>
        <begin position="82"/>
        <end position="106"/>
    </location>
</feature>
<evidence type="ECO:0008006" key="9">
    <source>
        <dbReference type="Google" id="ProtNLM"/>
    </source>
</evidence>
<evidence type="ECO:0000256" key="1">
    <source>
        <dbReference type="ARBA" id="ARBA00004127"/>
    </source>
</evidence>
<proteinExistence type="predicted"/>
<gene>
    <name evidence="7" type="ORF">ASPWEDRAFT_31120</name>
</gene>
<dbReference type="PANTHER" id="PTHR28293">
    <property type="entry name" value="NUCLEAR RIM PROTEIN 1"/>
    <property type="match status" value="1"/>
</dbReference>
<keyword evidence="8" id="KW-1185">Reference proteome</keyword>
<protein>
    <recommendedName>
        <fullName evidence="9">Meiotically up-regulated gene 154 protein</fullName>
    </recommendedName>
</protein>
<evidence type="ECO:0000313" key="7">
    <source>
        <dbReference type="EMBL" id="OJJ32187.1"/>
    </source>
</evidence>
<feature type="transmembrane region" description="Helical" evidence="6">
    <location>
        <begin position="208"/>
        <end position="228"/>
    </location>
</feature>
<dbReference type="GO" id="GO:0012505">
    <property type="term" value="C:endomembrane system"/>
    <property type="evidence" value="ECO:0007669"/>
    <property type="project" value="UniProtKB-SubCell"/>
</dbReference>
<evidence type="ECO:0000256" key="4">
    <source>
        <dbReference type="ARBA" id="ARBA00023136"/>
    </source>
</evidence>
<evidence type="ECO:0000256" key="2">
    <source>
        <dbReference type="ARBA" id="ARBA00022692"/>
    </source>
</evidence>
<reference evidence="8" key="1">
    <citation type="journal article" date="2017" name="Genome Biol.">
        <title>Comparative genomics reveals high biological diversity and specific adaptations in the industrially and medically important fungal genus Aspergillus.</title>
        <authorList>
            <person name="de Vries R.P."/>
            <person name="Riley R."/>
            <person name="Wiebenga A."/>
            <person name="Aguilar-Osorio G."/>
            <person name="Amillis S."/>
            <person name="Uchima C.A."/>
            <person name="Anderluh G."/>
            <person name="Asadollahi M."/>
            <person name="Askin M."/>
            <person name="Barry K."/>
            <person name="Battaglia E."/>
            <person name="Bayram O."/>
            <person name="Benocci T."/>
            <person name="Braus-Stromeyer S.A."/>
            <person name="Caldana C."/>
            <person name="Canovas D."/>
            <person name="Cerqueira G.C."/>
            <person name="Chen F."/>
            <person name="Chen W."/>
            <person name="Choi C."/>
            <person name="Clum A."/>
            <person name="Dos Santos R.A."/>
            <person name="Damasio A.R."/>
            <person name="Diallinas G."/>
            <person name="Emri T."/>
            <person name="Fekete E."/>
            <person name="Flipphi M."/>
            <person name="Freyberg S."/>
            <person name="Gallo A."/>
            <person name="Gournas C."/>
            <person name="Habgood R."/>
            <person name="Hainaut M."/>
            <person name="Harispe M.L."/>
            <person name="Henrissat B."/>
            <person name="Hilden K.S."/>
            <person name="Hope R."/>
            <person name="Hossain A."/>
            <person name="Karabika E."/>
            <person name="Karaffa L."/>
            <person name="Karanyi Z."/>
            <person name="Krasevec N."/>
            <person name="Kuo A."/>
            <person name="Kusch H."/>
            <person name="LaButti K."/>
            <person name="Lagendijk E.L."/>
            <person name="Lapidus A."/>
            <person name="Levasseur A."/>
            <person name="Lindquist E."/>
            <person name="Lipzen A."/>
            <person name="Logrieco A.F."/>
            <person name="MacCabe A."/>
            <person name="Maekelae M.R."/>
            <person name="Malavazi I."/>
            <person name="Melin P."/>
            <person name="Meyer V."/>
            <person name="Mielnichuk N."/>
            <person name="Miskei M."/>
            <person name="Molnar A.P."/>
            <person name="Mule G."/>
            <person name="Ngan C.Y."/>
            <person name="Orejas M."/>
            <person name="Orosz E."/>
            <person name="Ouedraogo J.P."/>
            <person name="Overkamp K.M."/>
            <person name="Park H.-S."/>
            <person name="Perrone G."/>
            <person name="Piumi F."/>
            <person name="Punt P.J."/>
            <person name="Ram A.F."/>
            <person name="Ramon A."/>
            <person name="Rauscher S."/>
            <person name="Record E."/>
            <person name="Riano-Pachon D.M."/>
            <person name="Robert V."/>
            <person name="Roehrig J."/>
            <person name="Ruller R."/>
            <person name="Salamov A."/>
            <person name="Salih N.S."/>
            <person name="Samson R.A."/>
            <person name="Sandor E."/>
            <person name="Sanguinetti M."/>
            <person name="Schuetze T."/>
            <person name="Sepcic K."/>
            <person name="Shelest E."/>
            <person name="Sherlock G."/>
            <person name="Sophianopoulou V."/>
            <person name="Squina F.M."/>
            <person name="Sun H."/>
            <person name="Susca A."/>
            <person name="Todd R.B."/>
            <person name="Tsang A."/>
            <person name="Unkles S.E."/>
            <person name="van de Wiele N."/>
            <person name="van Rossen-Uffink D."/>
            <person name="Oliveira J.V."/>
            <person name="Vesth T.C."/>
            <person name="Visser J."/>
            <person name="Yu J.-H."/>
            <person name="Zhou M."/>
            <person name="Andersen M.R."/>
            <person name="Archer D.B."/>
            <person name="Baker S.E."/>
            <person name="Benoit I."/>
            <person name="Brakhage A.A."/>
            <person name="Braus G.H."/>
            <person name="Fischer R."/>
            <person name="Frisvad J.C."/>
            <person name="Goldman G.H."/>
            <person name="Houbraken J."/>
            <person name="Oakley B."/>
            <person name="Pocsi I."/>
            <person name="Scazzocchio C."/>
            <person name="Seiboth B."/>
            <person name="vanKuyk P.A."/>
            <person name="Wortman J."/>
            <person name="Dyer P.S."/>
            <person name="Grigoriev I.V."/>
        </authorList>
    </citation>
    <scope>NUCLEOTIDE SEQUENCE [LARGE SCALE GENOMIC DNA]</scope>
    <source>
        <strain evidence="8">DTO 134E9</strain>
    </source>
</reference>
<dbReference type="VEuPathDB" id="FungiDB:ASPWEDRAFT_31120"/>
<feature type="transmembrane region" description="Helical" evidence="6">
    <location>
        <begin position="43"/>
        <end position="62"/>
    </location>
</feature>
<evidence type="ECO:0000256" key="6">
    <source>
        <dbReference type="SAM" id="Phobius"/>
    </source>
</evidence>
<keyword evidence="3 6" id="KW-1133">Transmembrane helix</keyword>
<dbReference type="GO" id="GO:0043007">
    <property type="term" value="P:maintenance of rDNA"/>
    <property type="evidence" value="ECO:0007669"/>
    <property type="project" value="TreeGrafter"/>
</dbReference>
<dbReference type="EMBL" id="KV878215">
    <property type="protein sequence ID" value="OJJ32187.1"/>
    <property type="molecule type" value="Genomic_DNA"/>
</dbReference>
<dbReference type="AlphaFoldDB" id="A0A1L9RBF2"/>
<dbReference type="OrthoDB" id="3363151at2759"/>
<organism evidence="7 8">
    <name type="scientific">Aspergillus wentii DTO 134E9</name>
    <dbReference type="NCBI Taxonomy" id="1073089"/>
    <lineage>
        <taxon>Eukaryota</taxon>
        <taxon>Fungi</taxon>
        <taxon>Dikarya</taxon>
        <taxon>Ascomycota</taxon>
        <taxon>Pezizomycotina</taxon>
        <taxon>Eurotiomycetes</taxon>
        <taxon>Eurotiomycetidae</taxon>
        <taxon>Eurotiales</taxon>
        <taxon>Aspergillaceae</taxon>
        <taxon>Aspergillus</taxon>
        <taxon>Aspergillus subgen. Cremei</taxon>
    </lineage>
</organism>
<evidence type="ECO:0000256" key="5">
    <source>
        <dbReference type="SAM" id="MobiDB-lite"/>
    </source>
</evidence>
<dbReference type="RefSeq" id="XP_040685864.1">
    <property type="nucleotide sequence ID" value="XM_040833504.1"/>
</dbReference>
<evidence type="ECO:0000313" key="8">
    <source>
        <dbReference type="Proteomes" id="UP000184383"/>
    </source>
</evidence>
<accession>A0A1L9RBF2</accession>
<name>A0A1L9RBF2_ASPWE</name>
<feature type="compositionally biased region" description="Polar residues" evidence="5">
    <location>
        <begin position="322"/>
        <end position="338"/>
    </location>
</feature>